<keyword evidence="3" id="KW-1185">Reference proteome</keyword>
<gene>
    <name evidence="2" type="ORF">GO495_30370</name>
</gene>
<protein>
    <recommendedName>
        <fullName evidence="4">T9SS C-terminal target domain-containing protein</fullName>
    </recommendedName>
</protein>
<accession>A0A6N8JIY6</accession>
<dbReference type="OrthoDB" id="1521716at2"/>
<name>A0A6N8JIY6_9BACT</name>
<feature type="chain" id="PRO_5026973132" description="T9SS C-terminal target domain-containing protein" evidence="1">
    <location>
        <begin position="22"/>
        <end position="474"/>
    </location>
</feature>
<sequence length="474" mass="49336">MKRYLLGLIALSSLSILSSCSKDDNNNTGGNNNGTDSSAYVTLKGDISANQTLSASKKYILNGFVYVKSGVTLTIEPGTTILGDKATKGTLVVSRGGKLMAEGTAAKPIIFTSSQAAGARSSGDWGGVILLGKAKVNPTGGEAKIEGGLVVPAGGDEKTYIWYGGTDDADNSGSLKYIRIEFAGIAYSPDNEINGLTMGGVGSGTKISYIQVYRSGDDAFEWFGGSVNCDHLIATCSKDDDFDTDNGFSGKVQFGVAQRYKTIADQSGSNGFESDNDANGSVNAPQTSAIFSNMTIVGPFQSGSSGSVDANFQHAAQIRRNSAMSLYNSILVGFPVGLYIDDSKVAVPSATSQNAIDGKLVFKYNIIAGCTTPFKGEWMTANTAAYNTWLAASSTTTQATVADVLLKDPYKFSATVATTVGTPSFLLGTGSVALTGAKFDGLTGFTTVDYRGAFDGTTDWTSGWATATAETNAY</sequence>
<comment type="caution">
    <text evidence="2">The sequence shown here is derived from an EMBL/GenBank/DDBJ whole genome shotgun (WGS) entry which is preliminary data.</text>
</comment>
<reference evidence="2 3" key="1">
    <citation type="submission" date="2019-12" db="EMBL/GenBank/DDBJ databases">
        <title>The draft genomic sequence of strain Chitinophaga oryziterrae JCM 16595.</title>
        <authorList>
            <person name="Zhang X."/>
        </authorList>
    </citation>
    <scope>NUCLEOTIDE SEQUENCE [LARGE SCALE GENOMIC DNA]</scope>
    <source>
        <strain evidence="2 3">JCM 16595</strain>
    </source>
</reference>
<evidence type="ECO:0008006" key="4">
    <source>
        <dbReference type="Google" id="ProtNLM"/>
    </source>
</evidence>
<keyword evidence="1" id="KW-0732">Signal</keyword>
<evidence type="ECO:0000313" key="3">
    <source>
        <dbReference type="Proteomes" id="UP000468388"/>
    </source>
</evidence>
<organism evidence="2 3">
    <name type="scientific">Chitinophaga oryziterrae</name>
    <dbReference type="NCBI Taxonomy" id="1031224"/>
    <lineage>
        <taxon>Bacteria</taxon>
        <taxon>Pseudomonadati</taxon>
        <taxon>Bacteroidota</taxon>
        <taxon>Chitinophagia</taxon>
        <taxon>Chitinophagales</taxon>
        <taxon>Chitinophagaceae</taxon>
        <taxon>Chitinophaga</taxon>
    </lineage>
</organism>
<dbReference type="PANTHER" id="PTHR41339:SF1">
    <property type="entry name" value="SECRETED PROTEIN"/>
    <property type="match status" value="1"/>
</dbReference>
<dbReference type="RefSeq" id="WP_157303722.1">
    <property type="nucleotide sequence ID" value="NZ_BAAAZB010000028.1"/>
</dbReference>
<feature type="signal peptide" evidence="1">
    <location>
        <begin position="1"/>
        <end position="21"/>
    </location>
</feature>
<proteinExistence type="predicted"/>
<dbReference type="EMBL" id="WRXO01000014">
    <property type="protein sequence ID" value="MVT44934.1"/>
    <property type="molecule type" value="Genomic_DNA"/>
</dbReference>
<evidence type="ECO:0000313" key="2">
    <source>
        <dbReference type="EMBL" id="MVT44934.1"/>
    </source>
</evidence>
<dbReference type="PANTHER" id="PTHR41339">
    <property type="entry name" value="LIPL48"/>
    <property type="match status" value="1"/>
</dbReference>
<dbReference type="PROSITE" id="PS51257">
    <property type="entry name" value="PROKAR_LIPOPROTEIN"/>
    <property type="match status" value="1"/>
</dbReference>
<evidence type="ECO:0000256" key="1">
    <source>
        <dbReference type="SAM" id="SignalP"/>
    </source>
</evidence>
<dbReference type="Proteomes" id="UP000468388">
    <property type="component" value="Unassembled WGS sequence"/>
</dbReference>
<dbReference type="AlphaFoldDB" id="A0A6N8JIY6"/>